<dbReference type="RefSeq" id="WP_006548223.1">
    <property type="nucleotide sequence ID" value="NZ_DS999574.1"/>
</dbReference>
<dbReference type="AlphaFoldDB" id="C0W5W5"/>
<dbReference type="HOGENOM" id="CLU_1674194_0_0_11"/>
<evidence type="ECO:0000313" key="3">
    <source>
        <dbReference type="Proteomes" id="UP000004778"/>
    </source>
</evidence>
<dbReference type="Proteomes" id="UP000004778">
    <property type="component" value="Unassembled WGS sequence"/>
</dbReference>
<organism evidence="2 3">
    <name type="scientific">Actinomyces urogenitalis DSM 15434</name>
    <dbReference type="NCBI Taxonomy" id="525246"/>
    <lineage>
        <taxon>Bacteria</taxon>
        <taxon>Bacillati</taxon>
        <taxon>Actinomycetota</taxon>
        <taxon>Actinomycetes</taxon>
        <taxon>Actinomycetales</taxon>
        <taxon>Actinomycetaceae</taxon>
        <taxon>Actinomyces</taxon>
    </lineage>
</organism>
<protein>
    <submittedName>
        <fullName evidence="2">Uncharacterized protein</fullName>
    </submittedName>
</protein>
<evidence type="ECO:0000313" key="2">
    <source>
        <dbReference type="EMBL" id="EEH65893.1"/>
    </source>
</evidence>
<keyword evidence="1" id="KW-0472">Membrane</keyword>
<reference evidence="2 3" key="1">
    <citation type="submission" date="2009-01" db="EMBL/GenBank/DDBJ databases">
        <authorList>
            <person name="Qin X."/>
            <person name="Bachman B."/>
            <person name="Battles P."/>
            <person name="Bell A."/>
            <person name="Bess C."/>
            <person name="Bickham C."/>
            <person name="Chaboub L."/>
            <person name="Chen D."/>
            <person name="Coyle M."/>
            <person name="Deiros D.R."/>
            <person name="Dinh H."/>
            <person name="Forbes L."/>
            <person name="Fowler G."/>
            <person name="Francisco L."/>
            <person name="Fu Q."/>
            <person name="Gubbala S."/>
            <person name="Hale W."/>
            <person name="Han Y."/>
            <person name="Hemphill L."/>
            <person name="Highlander S.K."/>
            <person name="Hirani K."/>
            <person name="Hogues M."/>
            <person name="Jackson L."/>
            <person name="Jakkamsetti A."/>
            <person name="Javaid M."/>
            <person name="Jiang H."/>
            <person name="Korchina V."/>
            <person name="Kovar C."/>
            <person name="Lara F."/>
            <person name="Lee S."/>
            <person name="Mata R."/>
            <person name="Mathew T."/>
            <person name="Moen C."/>
            <person name="Morales K."/>
            <person name="Munidasa M."/>
            <person name="Nazareth L."/>
            <person name="Ngo R."/>
            <person name="Nguyen L."/>
            <person name="Okwuonu G."/>
            <person name="Ongeri F."/>
            <person name="Patil S."/>
            <person name="Petrosino J."/>
            <person name="Pham C."/>
            <person name="Pham P."/>
            <person name="Pu L.-L."/>
            <person name="Puazo M."/>
            <person name="Raj R."/>
            <person name="Reid J."/>
            <person name="Rouhana J."/>
            <person name="Saada N."/>
            <person name="Shang Y."/>
            <person name="Simmons D."/>
            <person name="Thornton R."/>
            <person name="Warren J."/>
            <person name="Weissenberger G."/>
            <person name="Zhang J."/>
            <person name="Zhang L."/>
            <person name="Zhou C."/>
            <person name="Zhu D."/>
            <person name="Muzny D."/>
            <person name="Worley K."/>
            <person name="Gibbs R."/>
        </authorList>
    </citation>
    <scope>NUCLEOTIDE SEQUENCE [LARGE SCALE GENOMIC DNA]</scope>
    <source>
        <strain evidence="2 3">DSM 15434</strain>
    </source>
</reference>
<comment type="caution">
    <text evidence="2">The sequence shown here is derived from an EMBL/GenBank/DDBJ whole genome shotgun (WGS) entry which is preliminary data.</text>
</comment>
<keyword evidence="1" id="KW-0812">Transmembrane</keyword>
<keyword evidence="3" id="KW-1185">Reference proteome</keyword>
<dbReference type="OrthoDB" id="10000954at2"/>
<accession>C0W5W5</accession>
<dbReference type="EMBL" id="ACFH01000096">
    <property type="protein sequence ID" value="EEH65893.1"/>
    <property type="molecule type" value="Genomic_DNA"/>
</dbReference>
<keyword evidence="1" id="KW-1133">Transmembrane helix</keyword>
<sequence length="172" mass="18195">MTLIATTATLPPPVTQVMTAPEVLAALSAVVVALAGVLAALARWLQRRITAQIDGVSDQARRAAEASVEAAGQAAAARDGVTNSHGTHLRDDVDGLIAAVADLTAGQTTMLQRMDAAEMARIAEAEARESRDRRAELQIDGLRDDLRAHTASSDRAHQVIHSRIDSIKHPGR</sequence>
<evidence type="ECO:0000256" key="1">
    <source>
        <dbReference type="SAM" id="Phobius"/>
    </source>
</evidence>
<dbReference type="eggNOG" id="ENOG5031HJ2">
    <property type="taxonomic scope" value="Bacteria"/>
</dbReference>
<feature type="transmembrane region" description="Helical" evidence="1">
    <location>
        <begin position="23"/>
        <end position="42"/>
    </location>
</feature>
<name>C0W5W5_9ACTO</name>
<proteinExistence type="predicted"/>
<gene>
    <name evidence="2" type="ORF">HMPREF0058_1259</name>
</gene>